<dbReference type="STRING" id="754436.JCM19237_3532"/>
<evidence type="ECO:0000256" key="1">
    <source>
        <dbReference type="ARBA" id="ARBA00002274"/>
    </source>
</evidence>
<dbReference type="GO" id="GO:0005524">
    <property type="term" value="F:ATP binding"/>
    <property type="evidence" value="ECO:0007669"/>
    <property type="project" value="UniProtKB-KW"/>
</dbReference>
<keyword evidence="11" id="KW-0443">Lipid metabolism</keyword>
<keyword evidence="9 13" id="KW-0418">Kinase</keyword>
<evidence type="ECO:0000256" key="4">
    <source>
        <dbReference type="ARBA" id="ARBA00016436"/>
    </source>
</evidence>
<keyword evidence="8" id="KW-0547">Nucleotide-binding</keyword>
<keyword evidence="6" id="KW-0441">Lipid A biosynthesis</keyword>
<protein>
    <recommendedName>
        <fullName evidence="4">Tetraacyldisaccharide 4'-kinase</fullName>
        <ecNumber evidence="3">2.7.1.130</ecNumber>
    </recommendedName>
    <alternativeName>
        <fullName evidence="12">Lipid A 4'-kinase</fullName>
    </alternativeName>
</protein>
<evidence type="ECO:0000256" key="11">
    <source>
        <dbReference type="ARBA" id="ARBA00023098"/>
    </source>
</evidence>
<evidence type="ECO:0000256" key="5">
    <source>
        <dbReference type="ARBA" id="ARBA00022516"/>
    </source>
</evidence>
<sequence length="82" mass="9254">MLWPLSKLFGLISRRRRQQYQSGQKAVYRAKVPVIVVGNITAGGNGKTPVVVWLVEQLLAKGSSRAWSHVGMERKHRITRTV</sequence>
<evidence type="ECO:0000256" key="10">
    <source>
        <dbReference type="ARBA" id="ARBA00022840"/>
    </source>
</evidence>
<comment type="caution">
    <text evidence="13">The sequence shown here is derived from an EMBL/GenBank/DDBJ whole genome shotgun (WGS) entry which is preliminary data.</text>
</comment>
<gene>
    <name evidence="13" type="ORF">JCM19237_3532</name>
</gene>
<dbReference type="UniPathway" id="UPA00359">
    <property type="reaction ID" value="UER00482"/>
</dbReference>
<dbReference type="GO" id="GO:0005886">
    <property type="term" value="C:plasma membrane"/>
    <property type="evidence" value="ECO:0007669"/>
    <property type="project" value="TreeGrafter"/>
</dbReference>
<keyword evidence="7 13" id="KW-0808">Transferase</keyword>
<comment type="pathway">
    <text evidence="2">Glycolipid biosynthesis; lipid IV(A) biosynthesis; lipid IV(A) from (3R)-3-hydroxytetradecanoyl-[acyl-carrier-protein] and UDP-N-acetyl-alpha-D-glucosamine: step 6/6.</text>
</comment>
<comment type="function">
    <text evidence="1">Transfers the gamma-phosphate of ATP to the 4'-position of a tetraacyldisaccharide 1-phosphate intermediate (termed DS-1-P) to form tetraacyldisaccharide 1,4'-bis-phosphate (lipid IVA).</text>
</comment>
<evidence type="ECO:0000256" key="7">
    <source>
        <dbReference type="ARBA" id="ARBA00022679"/>
    </source>
</evidence>
<dbReference type="EC" id="2.7.1.130" evidence="3"/>
<dbReference type="GO" id="GO:0009029">
    <property type="term" value="F:lipid-A 4'-kinase activity"/>
    <property type="evidence" value="ECO:0007669"/>
    <property type="project" value="UniProtKB-EC"/>
</dbReference>
<keyword evidence="5" id="KW-0444">Lipid biosynthesis</keyword>
<evidence type="ECO:0000256" key="12">
    <source>
        <dbReference type="ARBA" id="ARBA00029757"/>
    </source>
</evidence>
<evidence type="ECO:0000313" key="14">
    <source>
        <dbReference type="Proteomes" id="UP000029227"/>
    </source>
</evidence>
<evidence type="ECO:0000256" key="6">
    <source>
        <dbReference type="ARBA" id="ARBA00022556"/>
    </source>
</evidence>
<proteinExistence type="predicted"/>
<evidence type="ECO:0000256" key="3">
    <source>
        <dbReference type="ARBA" id="ARBA00012071"/>
    </source>
</evidence>
<organism evidence="13 14">
    <name type="scientific">Photobacterium aphoticum</name>
    <dbReference type="NCBI Taxonomy" id="754436"/>
    <lineage>
        <taxon>Bacteria</taxon>
        <taxon>Pseudomonadati</taxon>
        <taxon>Pseudomonadota</taxon>
        <taxon>Gammaproteobacteria</taxon>
        <taxon>Vibrionales</taxon>
        <taxon>Vibrionaceae</taxon>
        <taxon>Photobacterium</taxon>
    </lineage>
</organism>
<dbReference type="GO" id="GO:0009245">
    <property type="term" value="P:lipid A biosynthetic process"/>
    <property type="evidence" value="ECO:0007669"/>
    <property type="project" value="UniProtKB-KW"/>
</dbReference>
<dbReference type="GO" id="GO:0009244">
    <property type="term" value="P:lipopolysaccharide core region biosynthetic process"/>
    <property type="evidence" value="ECO:0007669"/>
    <property type="project" value="TreeGrafter"/>
</dbReference>
<evidence type="ECO:0000313" key="13">
    <source>
        <dbReference type="EMBL" id="GAL05149.1"/>
    </source>
</evidence>
<evidence type="ECO:0000256" key="9">
    <source>
        <dbReference type="ARBA" id="ARBA00022777"/>
    </source>
</evidence>
<dbReference type="PANTHER" id="PTHR42724:SF1">
    <property type="entry name" value="TETRAACYLDISACCHARIDE 4'-KINASE, MITOCHONDRIAL-RELATED"/>
    <property type="match status" value="1"/>
</dbReference>
<dbReference type="EMBL" id="BBMN01000006">
    <property type="protein sequence ID" value="GAL05149.1"/>
    <property type="molecule type" value="Genomic_DNA"/>
</dbReference>
<dbReference type="PANTHER" id="PTHR42724">
    <property type="entry name" value="TETRAACYLDISACCHARIDE 4'-KINASE"/>
    <property type="match status" value="1"/>
</dbReference>
<dbReference type="eggNOG" id="COG1663">
    <property type="taxonomic scope" value="Bacteria"/>
</dbReference>
<dbReference type="AlphaFoldDB" id="A0A090QTI3"/>
<evidence type="ECO:0000256" key="2">
    <source>
        <dbReference type="ARBA" id="ARBA00004870"/>
    </source>
</evidence>
<keyword evidence="10" id="KW-0067">ATP-binding</keyword>
<dbReference type="InterPro" id="IPR003758">
    <property type="entry name" value="LpxK"/>
</dbReference>
<accession>A0A090QTI3</accession>
<name>A0A090QTI3_9GAMM</name>
<reference evidence="13 14" key="1">
    <citation type="journal article" date="2014" name="Genome Announc.">
        <title>Draft Genome Sequences of Two Vibrionaceae Species, Vibrio ponticus C121 and Photobacterium aphoticum C119, Isolated as Coral Reef Microbiota.</title>
        <authorList>
            <person name="Al-saari N."/>
            <person name="Meirelles P.M."/>
            <person name="Mino S."/>
            <person name="Suda W."/>
            <person name="Oshima K."/>
            <person name="Hattori M."/>
            <person name="Ohkuma M."/>
            <person name="Thompson F.L."/>
            <person name="Gomez-Gil B."/>
            <person name="Sawabe T."/>
            <person name="Sawabe T."/>
        </authorList>
    </citation>
    <scope>NUCLEOTIDE SEQUENCE [LARGE SCALE GENOMIC DNA]</scope>
    <source>
        <strain evidence="13 14">JCM 19237</strain>
    </source>
</reference>
<dbReference type="Pfam" id="PF02606">
    <property type="entry name" value="LpxK"/>
    <property type="match status" value="1"/>
</dbReference>
<dbReference type="Proteomes" id="UP000029227">
    <property type="component" value="Unassembled WGS sequence"/>
</dbReference>
<evidence type="ECO:0000256" key="8">
    <source>
        <dbReference type="ARBA" id="ARBA00022741"/>
    </source>
</evidence>